<evidence type="ECO:0000313" key="2">
    <source>
        <dbReference type="EMBL" id="KAJ8459880.1"/>
    </source>
</evidence>
<feature type="compositionally biased region" description="Polar residues" evidence="1">
    <location>
        <begin position="128"/>
        <end position="144"/>
    </location>
</feature>
<sequence>MVAHCHLKMAYIFGAGSGIHEAFISDAVEEDVPRTRTTHQTVWMFAGEPHKKVEVLPSVRIPSFGPHAPLSAIKRPCGVSDFSHCPISSYSNISQEERDDDLSKQASKQAGDLCGPSPFGHTCPVGRVQSSTQSDAVGSSDSSLQLPPQRFHVARALTFGMQKALKLVISYLKKLRAVAQKTTGRTQVEELKQSQKRLFHGIPAAQMLDSSAGLDVTACKDMPKHQKIGTESKTINDRTKRIVHRGT</sequence>
<dbReference type="Proteomes" id="UP001222027">
    <property type="component" value="Unassembled WGS sequence"/>
</dbReference>
<comment type="caution">
    <text evidence="2">The sequence shown here is derived from an EMBL/GenBank/DDBJ whole genome shotgun (WGS) entry which is preliminary data.</text>
</comment>
<reference evidence="2 3" key="1">
    <citation type="submission" date="2022-12" db="EMBL/GenBank/DDBJ databases">
        <title>Chromosome-scale assembly of the Ensete ventricosum genome.</title>
        <authorList>
            <person name="Dussert Y."/>
            <person name="Stocks J."/>
            <person name="Wendawek A."/>
            <person name="Woldeyes F."/>
            <person name="Nichols R.A."/>
            <person name="Borrell J.S."/>
        </authorList>
    </citation>
    <scope>NUCLEOTIDE SEQUENCE [LARGE SCALE GENOMIC DNA]</scope>
    <source>
        <strain evidence="3">cv. Maze</strain>
        <tissue evidence="2">Seeds</tissue>
    </source>
</reference>
<organism evidence="2 3">
    <name type="scientific">Ensete ventricosum</name>
    <name type="common">Abyssinian banana</name>
    <name type="synonym">Musa ensete</name>
    <dbReference type="NCBI Taxonomy" id="4639"/>
    <lineage>
        <taxon>Eukaryota</taxon>
        <taxon>Viridiplantae</taxon>
        <taxon>Streptophyta</taxon>
        <taxon>Embryophyta</taxon>
        <taxon>Tracheophyta</taxon>
        <taxon>Spermatophyta</taxon>
        <taxon>Magnoliopsida</taxon>
        <taxon>Liliopsida</taxon>
        <taxon>Zingiberales</taxon>
        <taxon>Musaceae</taxon>
        <taxon>Ensete</taxon>
    </lineage>
</organism>
<evidence type="ECO:0000313" key="3">
    <source>
        <dbReference type="Proteomes" id="UP001222027"/>
    </source>
</evidence>
<name>A0AAV8P1L4_ENSVE</name>
<evidence type="ECO:0008006" key="4">
    <source>
        <dbReference type="Google" id="ProtNLM"/>
    </source>
</evidence>
<dbReference type="EMBL" id="JAQQAF010000009">
    <property type="protein sequence ID" value="KAJ8459880.1"/>
    <property type="molecule type" value="Genomic_DNA"/>
</dbReference>
<dbReference type="AlphaFoldDB" id="A0AAV8P1L4"/>
<keyword evidence="3" id="KW-1185">Reference proteome</keyword>
<proteinExistence type="predicted"/>
<gene>
    <name evidence="2" type="ORF">OPV22_032806</name>
</gene>
<feature type="region of interest" description="Disordered" evidence="1">
    <location>
        <begin position="94"/>
        <end position="144"/>
    </location>
</feature>
<accession>A0AAV8P1L4</accession>
<evidence type="ECO:0000256" key="1">
    <source>
        <dbReference type="SAM" id="MobiDB-lite"/>
    </source>
</evidence>
<protein>
    <recommendedName>
        <fullName evidence="4">DUF4005 domain-containing protein</fullName>
    </recommendedName>
</protein>